<dbReference type="PROSITE" id="PS00107">
    <property type="entry name" value="PROTEIN_KINASE_ATP"/>
    <property type="match status" value="1"/>
</dbReference>
<dbReference type="SMART" id="SM00133">
    <property type="entry name" value="S_TK_X"/>
    <property type="match status" value="1"/>
</dbReference>
<proteinExistence type="inferred from homology"/>
<keyword evidence="6" id="KW-0547">Nucleotide-binding</keyword>
<gene>
    <name evidence="12" type="ORF">Lalb_Chr06g0169071</name>
</gene>
<keyword evidence="5" id="KW-0808">Transferase</keyword>
<evidence type="ECO:0000256" key="7">
    <source>
        <dbReference type="ARBA" id="ARBA00022777"/>
    </source>
</evidence>
<dbReference type="PROSITE" id="PS51285">
    <property type="entry name" value="AGC_KINASE_CTER"/>
    <property type="match status" value="1"/>
</dbReference>
<dbReference type="Gene3D" id="1.10.510.10">
    <property type="entry name" value="Transferase(Phosphotransferase) domain 1"/>
    <property type="match status" value="1"/>
</dbReference>
<name>A0A6A4QE27_LUPAL</name>
<dbReference type="Pfam" id="PF00433">
    <property type="entry name" value="Pkinase_C"/>
    <property type="match status" value="1"/>
</dbReference>
<evidence type="ECO:0000256" key="10">
    <source>
        <dbReference type="ARBA" id="ARBA00048679"/>
    </source>
</evidence>
<protein>
    <recommendedName>
        <fullName evidence="2">non-specific serine/threonine protein kinase</fullName>
        <ecNumber evidence="2">2.7.11.1</ecNumber>
    </recommendedName>
</protein>
<keyword evidence="3" id="KW-0723">Serine/threonine-protein kinase</keyword>
<keyword evidence="7" id="KW-0418">Kinase</keyword>
<dbReference type="GO" id="GO:0005737">
    <property type="term" value="C:cytoplasm"/>
    <property type="evidence" value="ECO:0007669"/>
    <property type="project" value="UniProtKB-ARBA"/>
</dbReference>
<dbReference type="EC" id="2.7.11.1" evidence="2"/>
<dbReference type="FunFam" id="1.10.510.10:FF:000042">
    <property type="entry name" value="Non-specific serine/threonine protein kinase"/>
    <property type="match status" value="1"/>
</dbReference>
<dbReference type="CDD" id="cd21742">
    <property type="entry name" value="MobB_NDR_LATS-like"/>
    <property type="match status" value="1"/>
</dbReference>
<dbReference type="PROSITE" id="PS50011">
    <property type="entry name" value="PROTEIN_KINASE_DOM"/>
    <property type="match status" value="1"/>
</dbReference>
<dbReference type="PROSITE" id="PS00108">
    <property type="entry name" value="PROTEIN_KINASE_ST"/>
    <property type="match status" value="1"/>
</dbReference>
<evidence type="ECO:0000256" key="2">
    <source>
        <dbReference type="ARBA" id="ARBA00012513"/>
    </source>
</evidence>
<evidence type="ECO:0000256" key="1">
    <source>
        <dbReference type="ARBA" id="ARBA00009903"/>
    </source>
</evidence>
<dbReference type="InterPro" id="IPR000961">
    <property type="entry name" value="AGC-kinase_C"/>
</dbReference>
<evidence type="ECO:0000256" key="11">
    <source>
        <dbReference type="SAM" id="MobiDB-lite"/>
    </source>
</evidence>
<dbReference type="InterPro" id="IPR008271">
    <property type="entry name" value="Ser/Thr_kinase_AS"/>
</dbReference>
<dbReference type="CDD" id="cd05599">
    <property type="entry name" value="STKc_NDR_like"/>
    <property type="match status" value="1"/>
</dbReference>
<comment type="caution">
    <text evidence="12">The sequence shown here is derived from an EMBL/GenBank/DDBJ whole genome shotgun (WGS) entry which is preliminary data.</text>
</comment>
<keyword evidence="8" id="KW-0067">ATP-binding</keyword>
<keyword evidence="4" id="KW-0597">Phosphoprotein</keyword>
<dbReference type="OrthoDB" id="3638488at2759"/>
<dbReference type="FunFam" id="3.30.200.20:FF:000102">
    <property type="entry name" value="Non-specific serine/threonine protein kinase"/>
    <property type="match status" value="1"/>
</dbReference>
<evidence type="ECO:0000256" key="9">
    <source>
        <dbReference type="ARBA" id="ARBA00047899"/>
    </source>
</evidence>
<dbReference type="Proteomes" id="UP000447434">
    <property type="component" value="Chromosome 6"/>
</dbReference>
<comment type="similarity">
    <text evidence="1">Belongs to the protein kinase superfamily. AGC Ser/Thr protein kinase family.</text>
</comment>
<sequence length="537" mass="62025">MESTGIWFSKLMSKNKEPRIIAKEGLKPQINEEAPSNATKQKVEAAKQYIENHYKKQMKDLQERKERRNMLEKKLADADVSKEEQHNLLDYFAKKEREYMRLQRHKIGADDFEPLTMIGKGAFGEVRLCREKATGHVYAMKTLKKSEMLRRGQVEHVKAERNLLAEVNSNCILKLYCSFQDEEYLYLIMEYLPGGDMMTLLMRKDVLTEDEARFYVGETVLALESIHKHNYIHRDIKPDNLLLDKNGHMKLSDFGLCKPIDCTILQEKDFSIGVNISGALQSDGHTVAPKRTQQEQLQHWQKNRRMLAYSTVGTPDYIAPEVLLKKGYGMECDWWSLGAVMYEMLVGYPPFYADEPMLTCRKIVNWRTHLKFPEEAKLSAEAKDLISQLLCNVDQRLGTKGPDEIKAHPWFKGIEWDKLYQMEAAFIPEVNGELDTQNFENFEEVDKETLTPSKSGPWRKMLSSKDVNFVGYTYKNFEIVNDDGLNGIAELKKSTKTKRPSINTIFADETAMSANQPDQGSYLERLPTQQEVPEKSE</sequence>
<dbReference type="Pfam" id="PF00069">
    <property type="entry name" value="Pkinase"/>
    <property type="match status" value="2"/>
</dbReference>
<dbReference type="GO" id="GO:0004674">
    <property type="term" value="F:protein serine/threonine kinase activity"/>
    <property type="evidence" value="ECO:0007669"/>
    <property type="project" value="UniProtKB-KW"/>
</dbReference>
<reference evidence="13" key="1">
    <citation type="journal article" date="2020" name="Nat. Commun.">
        <title>Genome sequence of the cluster root forming white lupin.</title>
        <authorList>
            <person name="Hufnagel B."/>
            <person name="Marques A."/>
            <person name="Soriano A."/>
            <person name="Marques L."/>
            <person name="Divol F."/>
            <person name="Doumas P."/>
            <person name="Sallet E."/>
            <person name="Mancinotti D."/>
            <person name="Carrere S."/>
            <person name="Marande W."/>
            <person name="Arribat S."/>
            <person name="Keller J."/>
            <person name="Huneau C."/>
            <person name="Blein T."/>
            <person name="Aime D."/>
            <person name="Laguerre M."/>
            <person name="Taylor J."/>
            <person name="Schubert V."/>
            <person name="Nelson M."/>
            <person name="Geu-Flores F."/>
            <person name="Crespi M."/>
            <person name="Gallardo-Guerrero K."/>
            <person name="Delaux P.-M."/>
            <person name="Salse J."/>
            <person name="Berges H."/>
            <person name="Guyot R."/>
            <person name="Gouzy J."/>
            <person name="Peret B."/>
        </authorList>
    </citation>
    <scope>NUCLEOTIDE SEQUENCE [LARGE SCALE GENOMIC DNA]</scope>
    <source>
        <strain evidence="13">cv. Amiga</strain>
    </source>
</reference>
<comment type="catalytic activity">
    <reaction evidence="9">
        <text>L-threonyl-[protein] + ATP = O-phospho-L-threonyl-[protein] + ADP + H(+)</text>
        <dbReference type="Rhea" id="RHEA:46608"/>
        <dbReference type="Rhea" id="RHEA-COMP:11060"/>
        <dbReference type="Rhea" id="RHEA-COMP:11605"/>
        <dbReference type="ChEBI" id="CHEBI:15378"/>
        <dbReference type="ChEBI" id="CHEBI:30013"/>
        <dbReference type="ChEBI" id="CHEBI:30616"/>
        <dbReference type="ChEBI" id="CHEBI:61977"/>
        <dbReference type="ChEBI" id="CHEBI:456216"/>
        <dbReference type="EC" id="2.7.11.1"/>
    </reaction>
</comment>
<dbReference type="InterPro" id="IPR050839">
    <property type="entry name" value="Rho-assoc_Ser/Thr_Kinase"/>
</dbReference>
<dbReference type="InterPro" id="IPR011009">
    <property type="entry name" value="Kinase-like_dom_sf"/>
</dbReference>
<comment type="catalytic activity">
    <reaction evidence="10">
        <text>L-seryl-[protein] + ATP = O-phospho-L-seryl-[protein] + ADP + H(+)</text>
        <dbReference type="Rhea" id="RHEA:17989"/>
        <dbReference type="Rhea" id="RHEA-COMP:9863"/>
        <dbReference type="Rhea" id="RHEA-COMP:11604"/>
        <dbReference type="ChEBI" id="CHEBI:15378"/>
        <dbReference type="ChEBI" id="CHEBI:29999"/>
        <dbReference type="ChEBI" id="CHEBI:30616"/>
        <dbReference type="ChEBI" id="CHEBI:83421"/>
        <dbReference type="ChEBI" id="CHEBI:456216"/>
        <dbReference type="EC" id="2.7.11.1"/>
    </reaction>
</comment>
<evidence type="ECO:0000256" key="6">
    <source>
        <dbReference type="ARBA" id="ARBA00022741"/>
    </source>
</evidence>
<dbReference type="Gene3D" id="3.30.200.20">
    <property type="entry name" value="Phosphorylase Kinase, domain 1"/>
    <property type="match status" value="1"/>
</dbReference>
<dbReference type="InterPro" id="IPR059233">
    <property type="entry name" value="MobB_NdrA/B/Cbk1"/>
</dbReference>
<dbReference type="SMART" id="SM00220">
    <property type="entry name" value="S_TKc"/>
    <property type="match status" value="1"/>
</dbReference>
<dbReference type="InterPro" id="IPR017892">
    <property type="entry name" value="Pkinase_C"/>
</dbReference>
<accession>A0A6A4QE27</accession>
<keyword evidence="13" id="KW-1185">Reference proteome</keyword>
<evidence type="ECO:0000256" key="5">
    <source>
        <dbReference type="ARBA" id="ARBA00022679"/>
    </source>
</evidence>
<evidence type="ECO:0000313" key="12">
    <source>
        <dbReference type="EMBL" id="KAE9612070.1"/>
    </source>
</evidence>
<dbReference type="PANTHER" id="PTHR22988:SF76">
    <property type="entry name" value="CHROMOSOME UNDETERMINED SCAFFOLD_135, WHOLE GENOME SHOTGUN SEQUENCE"/>
    <property type="match status" value="1"/>
</dbReference>
<dbReference type="EMBL" id="WOCE01000006">
    <property type="protein sequence ID" value="KAE9612070.1"/>
    <property type="molecule type" value="Genomic_DNA"/>
</dbReference>
<dbReference type="GO" id="GO:0005524">
    <property type="term" value="F:ATP binding"/>
    <property type="evidence" value="ECO:0007669"/>
    <property type="project" value="UniProtKB-UniRule"/>
</dbReference>
<dbReference type="AlphaFoldDB" id="A0A6A4QE27"/>
<dbReference type="InterPro" id="IPR000719">
    <property type="entry name" value="Prot_kinase_dom"/>
</dbReference>
<dbReference type="PANTHER" id="PTHR22988">
    <property type="entry name" value="MYOTONIC DYSTROPHY S/T KINASE-RELATED"/>
    <property type="match status" value="1"/>
</dbReference>
<dbReference type="FunFam" id="1.10.510.10:FF:000106">
    <property type="entry name" value="Non-specific serine/threonine protein kinase"/>
    <property type="match status" value="1"/>
</dbReference>
<evidence type="ECO:0000313" key="13">
    <source>
        <dbReference type="Proteomes" id="UP000447434"/>
    </source>
</evidence>
<dbReference type="SUPFAM" id="SSF56112">
    <property type="entry name" value="Protein kinase-like (PK-like)"/>
    <property type="match status" value="1"/>
</dbReference>
<evidence type="ECO:0000256" key="4">
    <source>
        <dbReference type="ARBA" id="ARBA00022553"/>
    </source>
</evidence>
<organism evidence="12 13">
    <name type="scientific">Lupinus albus</name>
    <name type="common">White lupine</name>
    <name type="synonym">Lupinus termis</name>
    <dbReference type="NCBI Taxonomy" id="3870"/>
    <lineage>
        <taxon>Eukaryota</taxon>
        <taxon>Viridiplantae</taxon>
        <taxon>Streptophyta</taxon>
        <taxon>Embryophyta</taxon>
        <taxon>Tracheophyta</taxon>
        <taxon>Spermatophyta</taxon>
        <taxon>Magnoliopsida</taxon>
        <taxon>eudicotyledons</taxon>
        <taxon>Gunneridae</taxon>
        <taxon>Pentapetalae</taxon>
        <taxon>rosids</taxon>
        <taxon>fabids</taxon>
        <taxon>Fabales</taxon>
        <taxon>Fabaceae</taxon>
        <taxon>Papilionoideae</taxon>
        <taxon>50 kb inversion clade</taxon>
        <taxon>genistoids sensu lato</taxon>
        <taxon>core genistoids</taxon>
        <taxon>Genisteae</taxon>
        <taxon>Lupinus</taxon>
    </lineage>
</organism>
<feature type="region of interest" description="Disordered" evidence="11">
    <location>
        <begin position="509"/>
        <end position="537"/>
    </location>
</feature>
<evidence type="ECO:0000256" key="8">
    <source>
        <dbReference type="ARBA" id="ARBA00022840"/>
    </source>
</evidence>
<dbReference type="InterPro" id="IPR017441">
    <property type="entry name" value="Protein_kinase_ATP_BS"/>
</dbReference>
<evidence type="ECO:0000256" key="3">
    <source>
        <dbReference type="ARBA" id="ARBA00022527"/>
    </source>
</evidence>